<feature type="compositionally biased region" description="Pro residues" evidence="1">
    <location>
        <begin position="1"/>
        <end position="10"/>
    </location>
</feature>
<dbReference type="Proteomes" id="UP000188533">
    <property type="component" value="Unassembled WGS sequence"/>
</dbReference>
<reference evidence="2 3" key="1">
    <citation type="submission" date="2016-08" db="EMBL/GenBank/DDBJ databases">
        <authorList>
            <consortium name="Lentinula edodes genome sequencing consortium"/>
            <person name="Sakamoto Y."/>
            <person name="Nakade K."/>
            <person name="Sato S."/>
            <person name="Yoshida Y."/>
            <person name="Miyazaki K."/>
            <person name="Natsume S."/>
            <person name="Konno N."/>
        </authorList>
    </citation>
    <scope>NUCLEOTIDE SEQUENCE [LARGE SCALE GENOMIC DNA]</scope>
    <source>
        <strain evidence="2 3">NBRC 111202</strain>
    </source>
</reference>
<evidence type="ECO:0000313" key="3">
    <source>
        <dbReference type="Proteomes" id="UP000188533"/>
    </source>
</evidence>
<feature type="region of interest" description="Disordered" evidence="1">
    <location>
        <begin position="1"/>
        <end position="93"/>
    </location>
</feature>
<feature type="compositionally biased region" description="Pro residues" evidence="1">
    <location>
        <begin position="25"/>
        <end position="46"/>
    </location>
</feature>
<dbReference type="EMBL" id="BDGU01001169">
    <property type="protein sequence ID" value="GAW09629.1"/>
    <property type="molecule type" value="Genomic_DNA"/>
</dbReference>
<keyword evidence="3" id="KW-1185">Reference proteome</keyword>
<evidence type="ECO:0000256" key="1">
    <source>
        <dbReference type="SAM" id="MobiDB-lite"/>
    </source>
</evidence>
<proteinExistence type="predicted"/>
<reference evidence="2 3" key="2">
    <citation type="submission" date="2017-02" db="EMBL/GenBank/DDBJ databases">
        <title>A genome survey and senescence transcriptome analysis in Lentinula edodes.</title>
        <authorList>
            <person name="Sakamoto Y."/>
            <person name="Nakade K."/>
            <person name="Sato S."/>
            <person name="Yoshida Y."/>
            <person name="Miyazaki K."/>
            <person name="Natsume S."/>
            <person name="Konno N."/>
        </authorList>
    </citation>
    <scope>NUCLEOTIDE SEQUENCE [LARGE SCALE GENOMIC DNA]</scope>
    <source>
        <strain evidence="2 3">NBRC 111202</strain>
    </source>
</reference>
<accession>A0A1Q3EQZ6</accession>
<organism evidence="2 3">
    <name type="scientific">Lentinula edodes</name>
    <name type="common">Shiitake mushroom</name>
    <name type="synonym">Lentinus edodes</name>
    <dbReference type="NCBI Taxonomy" id="5353"/>
    <lineage>
        <taxon>Eukaryota</taxon>
        <taxon>Fungi</taxon>
        <taxon>Dikarya</taxon>
        <taxon>Basidiomycota</taxon>
        <taxon>Agaricomycotina</taxon>
        <taxon>Agaricomycetes</taxon>
        <taxon>Agaricomycetidae</taxon>
        <taxon>Agaricales</taxon>
        <taxon>Marasmiineae</taxon>
        <taxon>Omphalotaceae</taxon>
        <taxon>Lentinula</taxon>
    </lineage>
</organism>
<comment type="caution">
    <text evidence="2">The sequence shown here is derived from an EMBL/GenBank/DDBJ whole genome shotgun (WGS) entry which is preliminary data.</text>
</comment>
<protein>
    <submittedName>
        <fullName evidence="2">Uncharacterized protein</fullName>
    </submittedName>
</protein>
<evidence type="ECO:0000313" key="2">
    <source>
        <dbReference type="EMBL" id="GAW09629.1"/>
    </source>
</evidence>
<dbReference type="AlphaFoldDB" id="A0A1Q3EQZ6"/>
<name>A0A1Q3EQZ6_LENED</name>
<sequence length="187" mass="20543">MATPHNPSPTPLLAVYSLIQGKRPSAPPPSAPPPSAAPSSTPPPSASPHSTSHSENQYASSRPAKKQKLQDPRNRRRRDKWAQRRAESGIPAGLNLAHKKHVLSAHEMTSRLQSATLPAASGGFIGVEADWYGAQARRELEQMKERGFWLVEWRAGKSVPLVDAEHHVMVCMLNGPDDRNFVWQRAA</sequence>
<gene>
    <name evidence="2" type="ORF">LENED_011797</name>
</gene>